<evidence type="ECO:0000313" key="1">
    <source>
        <dbReference type="EMBL" id="OOM75977.1"/>
    </source>
</evidence>
<dbReference type="OrthoDB" id="9802066at2"/>
<dbReference type="EMBL" id="LZZM01000179">
    <property type="protein sequence ID" value="OOM75977.1"/>
    <property type="molecule type" value="Genomic_DNA"/>
</dbReference>
<reference evidence="1 2" key="1">
    <citation type="submission" date="2016-05" db="EMBL/GenBank/DDBJ databases">
        <title>Microbial solvent formation.</title>
        <authorList>
            <person name="Poehlein A."/>
            <person name="Montoya Solano J.D."/>
            <person name="Flitsch S."/>
            <person name="Krabben P."/>
            <person name="Duerre P."/>
            <person name="Daniel R."/>
        </authorList>
    </citation>
    <scope>NUCLEOTIDE SEQUENCE [LARGE SCALE GENOMIC DNA]</scope>
    <source>
        <strain evidence="1 2">DSM 2619</strain>
    </source>
</reference>
<proteinExistence type="predicted"/>
<dbReference type="STRING" id="29367.CLPUN_30140"/>
<dbReference type="Gene3D" id="3.40.50.2300">
    <property type="match status" value="1"/>
</dbReference>
<gene>
    <name evidence="1" type="ORF">CLPUN_30140</name>
</gene>
<name>A0A1S8TDT2_9CLOT</name>
<dbReference type="InterPro" id="IPR011006">
    <property type="entry name" value="CheY-like_superfamily"/>
</dbReference>
<comment type="caution">
    <text evidence="1">The sequence shown here is derived from an EMBL/GenBank/DDBJ whole genome shotgun (WGS) entry which is preliminary data.</text>
</comment>
<evidence type="ECO:0008006" key="3">
    <source>
        <dbReference type="Google" id="ProtNLM"/>
    </source>
</evidence>
<accession>A0A1S8TDT2</accession>
<keyword evidence="2" id="KW-1185">Reference proteome</keyword>
<dbReference type="SUPFAM" id="SSF52172">
    <property type="entry name" value="CheY-like"/>
    <property type="match status" value="1"/>
</dbReference>
<evidence type="ECO:0000313" key="2">
    <source>
        <dbReference type="Proteomes" id="UP000190890"/>
    </source>
</evidence>
<dbReference type="RefSeq" id="WP_077848087.1">
    <property type="nucleotide sequence ID" value="NZ_LZZM01000179.1"/>
</dbReference>
<protein>
    <recommendedName>
        <fullName evidence="3">Stage 0 sporulation protein A homolog</fullName>
    </recommendedName>
</protein>
<dbReference type="AlphaFoldDB" id="A0A1S8TDT2"/>
<sequence length="79" mass="9083">MNMGKVLFVDDEENILNALRRGLIDADYEYFFVSNGLEALEIINNNVINEYLKVYNGAFIIKTIDSRVIIKIRLIKSGK</sequence>
<organism evidence="1 2">
    <name type="scientific">Clostridium puniceum</name>
    <dbReference type="NCBI Taxonomy" id="29367"/>
    <lineage>
        <taxon>Bacteria</taxon>
        <taxon>Bacillati</taxon>
        <taxon>Bacillota</taxon>
        <taxon>Clostridia</taxon>
        <taxon>Eubacteriales</taxon>
        <taxon>Clostridiaceae</taxon>
        <taxon>Clostridium</taxon>
    </lineage>
</organism>
<dbReference type="Proteomes" id="UP000190890">
    <property type="component" value="Unassembled WGS sequence"/>
</dbReference>